<evidence type="ECO:0000313" key="1">
    <source>
        <dbReference type="EMBL" id="KAJ8682655.1"/>
    </source>
</evidence>
<keyword evidence="2" id="KW-1185">Reference proteome</keyword>
<dbReference type="EMBL" id="CM056741">
    <property type="protein sequence ID" value="KAJ8682655.1"/>
    <property type="molecule type" value="Genomic_DNA"/>
</dbReference>
<comment type="caution">
    <text evidence="1">The sequence shown here is derived from an EMBL/GenBank/DDBJ whole genome shotgun (WGS) entry which is preliminary data.</text>
</comment>
<gene>
    <name evidence="1" type="ORF">QAD02_018447</name>
</gene>
<reference evidence="1" key="1">
    <citation type="submission" date="2023-04" db="EMBL/GenBank/DDBJ databases">
        <title>A chromosome-level genome assembly of the parasitoid wasp Eretmocerus hayati.</title>
        <authorList>
            <person name="Zhong Y."/>
            <person name="Liu S."/>
            <person name="Liu Y."/>
        </authorList>
    </citation>
    <scope>NUCLEOTIDE SEQUENCE</scope>
    <source>
        <strain evidence="1">ZJU_SS_LIU_2023</strain>
    </source>
</reference>
<organism evidence="1 2">
    <name type="scientific">Eretmocerus hayati</name>
    <dbReference type="NCBI Taxonomy" id="131215"/>
    <lineage>
        <taxon>Eukaryota</taxon>
        <taxon>Metazoa</taxon>
        <taxon>Ecdysozoa</taxon>
        <taxon>Arthropoda</taxon>
        <taxon>Hexapoda</taxon>
        <taxon>Insecta</taxon>
        <taxon>Pterygota</taxon>
        <taxon>Neoptera</taxon>
        <taxon>Endopterygota</taxon>
        <taxon>Hymenoptera</taxon>
        <taxon>Apocrita</taxon>
        <taxon>Proctotrupomorpha</taxon>
        <taxon>Chalcidoidea</taxon>
        <taxon>Aphelinidae</taxon>
        <taxon>Aphelininae</taxon>
        <taxon>Eretmocerus</taxon>
    </lineage>
</organism>
<sequence>MMSSHGNDDDIVDESEINISKTKELQDESTDSGNEIEKEKGKMMDNPDSSSSRSLSNNVSPSPIRRKRTIYSDDSSSEEIESKKKKDDSESSNKSDWLPVITIPFCEIPIYVDRLAFEVKIKSKSSIEKTKYPKGKSFELELLDEFNTTKAKVFNDDCEEIHEKLGIIVVFWNDQISRVNEKMKGQAIVLHNVKMNLYDGEKKLFFFACSRIDTPETNK</sequence>
<protein>
    <submittedName>
        <fullName evidence="1">Uncharacterized protein</fullName>
    </submittedName>
</protein>
<proteinExistence type="predicted"/>
<name>A0ACC2PGV5_9HYME</name>
<evidence type="ECO:0000313" key="2">
    <source>
        <dbReference type="Proteomes" id="UP001239111"/>
    </source>
</evidence>
<dbReference type="Proteomes" id="UP001239111">
    <property type="component" value="Chromosome 1"/>
</dbReference>
<accession>A0ACC2PGV5</accession>